<evidence type="ECO:0000256" key="5">
    <source>
        <dbReference type="ARBA" id="ARBA00022960"/>
    </source>
</evidence>
<dbReference type="GeneID" id="84807635"/>
<protein>
    <submittedName>
        <fullName evidence="9">Rod shape-determining protein MreD</fullName>
    </submittedName>
</protein>
<proteinExistence type="inferred from homology"/>
<sequence>MNSLTYIFQLIGWVLLQGIVLNNINLFGYADPALYLLFFMTYPSVENKTPLLLLATLSGLAIDIFSQTGGIYTCATLCVVFLRPLLIRLFFGQNFDEQPIKLLQVSFTLRLLYILSFTFIFHIIFSILETFQWELWIFTLHKTLINILLSTIVCLLVEQLIGNRKEEKY</sequence>
<name>A0A250FQM3_9FLAO</name>
<evidence type="ECO:0000313" key="9">
    <source>
        <dbReference type="EMBL" id="ATA86316.1"/>
    </source>
</evidence>
<dbReference type="GO" id="GO:0005886">
    <property type="term" value="C:plasma membrane"/>
    <property type="evidence" value="ECO:0007669"/>
    <property type="project" value="UniProtKB-SubCell"/>
</dbReference>
<dbReference type="EMBL" id="CP022386">
    <property type="protein sequence ID" value="ATA86316.1"/>
    <property type="molecule type" value="Genomic_DNA"/>
</dbReference>
<dbReference type="Proteomes" id="UP000217250">
    <property type="component" value="Chromosome"/>
</dbReference>
<feature type="transmembrane region" description="Helical" evidence="8">
    <location>
        <begin position="111"/>
        <end position="131"/>
    </location>
</feature>
<evidence type="ECO:0000256" key="4">
    <source>
        <dbReference type="ARBA" id="ARBA00022692"/>
    </source>
</evidence>
<comment type="subcellular location">
    <subcellularLocation>
        <location evidence="1">Cell membrane</location>
        <topology evidence="1">Multi-pass membrane protein</topology>
    </subcellularLocation>
</comment>
<feature type="transmembrane region" description="Helical" evidence="8">
    <location>
        <begin position="143"/>
        <end position="161"/>
    </location>
</feature>
<feature type="transmembrane region" description="Helical" evidence="8">
    <location>
        <begin position="71"/>
        <end position="91"/>
    </location>
</feature>
<dbReference type="KEGG" id="cgh:CGC50_03550"/>
<comment type="similarity">
    <text evidence="2">Belongs to the MreD family.</text>
</comment>
<evidence type="ECO:0000256" key="3">
    <source>
        <dbReference type="ARBA" id="ARBA00022475"/>
    </source>
</evidence>
<evidence type="ECO:0000313" key="10">
    <source>
        <dbReference type="Proteomes" id="UP000217250"/>
    </source>
</evidence>
<keyword evidence="3" id="KW-1003">Cell membrane</keyword>
<dbReference type="RefSeq" id="WP_095909710.1">
    <property type="nucleotide sequence ID" value="NZ_CALAHR010000027.1"/>
</dbReference>
<evidence type="ECO:0000256" key="2">
    <source>
        <dbReference type="ARBA" id="ARBA00007776"/>
    </source>
</evidence>
<keyword evidence="4 8" id="KW-0812">Transmembrane</keyword>
<organism evidence="9 10">
    <name type="scientific">Capnocytophaga gingivalis</name>
    <dbReference type="NCBI Taxonomy" id="1017"/>
    <lineage>
        <taxon>Bacteria</taxon>
        <taxon>Pseudomonadati</taxon>
        <taxon>Bacteroidota</taxon>
        <taxon>Flavobacteriia</taxon>
        <taxon>Flavobacteriales</taxon>
        <taxon>Flavobacteriaceae</taxon>
        <taxon>Capnocytophaga</taxon>
    </lineage>
</organism>
<keyword evidence="7 8" id="KW-0472">Membrane</keyword>
<evidence type="ECO:0000256" key="1">
    <source>
        <dbReference type="ARBA" id="ARBA00004651"/>
    </source>
</evidence>
<dbReference type="InterPro" id="IPR007227">
    <property type="entry name" value="Cell_shape_determining_MreD"/>
</dbReference>
<dbReference type="AlphaFoldDB" id="A0A250FQM3"/>
<dbReference type="GO" id="GO:0008360">
    <property type="term" value="P:regulation of cell shape"/>
    <property type="evidence" value="ECO:0007669"/>
    <property type="project" value="UniProtKB-KW"/>
</dbReference>
<reference evidence="10" key="1">
    <citation type="submission" date="2017-06" db="EMBL/GenBank/DDBJ databases">
        <title>Capnocytophaga spp. assemblies.</title>
        <authorList>
            <person name="Gulvik C.A."/>
        </authorList>
    </citation>
    <scope>NUCLEOTIDE SEQUENCE [LARGE SCALE GENOMIC DNA]</scope>
    <source>
        <strain evidence="10">H1496</strain>
    </source>
</reference>
<dbReference type="OrthoDB" id="1132160at2"/>
<gene>
    <name evidence="9" type="primary">mreD</name>
    <name evidence="9" type="ORF">CGC50_03550</name>
</gene>
<evidence type="ECO:0000256" key="7">
    <source>
        <dbReference type="ARBA" id="ARBA00023136"/>
    </source>
</evidence>
<feature type="transmembrane region" description="Helical" evidence="8">
    <location>
        <begin position="6"/>
        <end position="28"/>
    </location>
</feature>
<keyword evidence="5" id="KW-0133">Cell shape</keyword>
<keyword evidence="6 8" id="KW-1133">Transmembrane helix</keyword>
<evidence type="ECO:0000256" key="6">
    <source>
        <dbReference type="ARBA" id="ARBA00022989"/>
    </source>
</evidence>
<dbReference type="NCBIfam" id="TIGR03426">
    <property type="entry name" value="shape_MreD"/>
    <property type="match status" value="1"/>
</dbReference>
<accession>A0A250FQM3</accession>
<evidence type="ECO:0000256" key="8">
    <source>
        <dbReference type="SAM" id="Phobius"/>
    </source>
</evidence>